<gene>
    <name evidence="2" type="ORF">A5636_09160</name>
</gene>
<dbReference type="Gene3D" id="1.10.287.850">
    <property type="entry name" value="HP0062-like domain"/>
    <property type="match status" value="1"/>
</dbReference>
<dbReference type="EMBL" id="LZLQ01000112">
    <property type="protein sequence ID" value="OBK13605.1"/>
    <property type="molecule type" value="Genomic_DNA"/>
</dbReference>
<accession>A0A1A3MWZ7</accession>
<name>A0A1A3MWZ7_MYCAS</name>
<organism evidence="2 3">
    <name type="scientific">Mycobacterium asiaticum</name>
    <dbReference type="NCBI Taxonomy" id="1790"/>
    <lineage>
        <taxon>Bacteria</taxon>
        <taxon>Bacillati</taxon>
        <taxon>Actinomycetota</taxon>
        <taxon>Actinomycetes</taxon>
        <taxon>Mycobacteriales</taxon>
        <taxon>Mycobacteriaceae</taxon>
        <taxon>Mycobacterium</taxon>
    </lineage>
</organism>
<dbReference type="RefSeq" id="WP_065159905.1">
    <property type="nucleotide sequence ID" value="NZ_LZLQ01000112.1"/>
</dbReference>
<evidence type="ECO:0000259" key="1">
    <source>
        <dbReference type="Pfam" id="PF00934"/>
    </source>
</evidence>
<proteinExistence type="predicted"/>
<dbReference type="InterPro" id="IPR038332">
    <property type="entry name" value="PPE_sf"/>
</dbReference>
<reference evidence="2 3" key="1">
    <citation type="submission" date="2016-06" db="EMBL/GenBank/DDBJ databases">
        <authorList>
            <person name="Kjaerup R.B."/>
            <person name="Dalgaard T.S."/>
            <person name="Juul-Madsen H.R."/>
        </authorList>
    </citation>
    <scope>NUCLEOTIDE SEQUENCE [LARGE SCALE GENOMIC DNA]</scope>
    <source>
        <strain evidence="2 3">1245139.5</strain>
    </source>
</reference>
<dbReference type="InterPro" id="IPR000084">
    <property type="entry name" value="PE-PGRS_N"/>
</dbReference>
<dbReference type="SUPFAM" id="SSF140459">
    <property type="entry name" value="PE/PPE dimer-like"/>
    <property type="match status" value="1"/>
</dbReference>
<evidence type="ECO:0000313" key="2">
    <source>
        <dbReference type="EMBL" id="OBK13605.1"/>
    </source>
</evidence>
<protein>
    <recommendedName>
        <fullName evidence="1">PE domain-containing protein</fullName>
    </recommendedName>
</protein>
<keyword evidence="3" id="KW-1185">Reference proteome</keyword>
<feature type="domain" description="PE" evidence="1">
    <location>
        <begin position="1"/>
        <end position="90"/>
    </location>
</feature>
<dbReference type="AlphaFoldDB" id="A0A1A3MWZ7"/>
<sequence length="478" mass="47959">MSAVPELIEAAATDLAGLRSTISQATESATAATTSVLPAAADEVSALVAQLFGSHGQDFLATSARAAAFHDEFVNLLSGGAGQYAAAETAAQALLGGTAAGAPAQSIASFAATVAAPYETLFANTTANLQSLGSAVSANPMPFLRQLISNQAGYVQAAGAGFVNAIQNLPSAIANLPTYVQNSLQNLASFQPGALAQSIINNQIGYLNTISTSLQAANQDFLTGLQGLPASFQAAGQAFQAGDVNGAINNLATGFLRPFISGFTGELLDSGLVPVNPTGAVGDLMPILSIPGQMAQNFTALLPPGSIPAMISQNVTNLINTATDTSQWISLNVATLPIPLHVGLPLALGLDAIGPFITTGDAVQSSLTSFAGAVQTGNVAGAAAAVLGAPAVIANGFLNGQTMLPLNVEVAFPFGGSLNSTTYLPLGGILSPLQTGQLITDIDPGVPYPLGGSQFGGIIPGLLAYLPEQFARAIGATT</sequence>
<dbReference type="Pfam" id="PF00934">
    <property type="entry name" value="PE"/>
    <property type="match status" value="1"/>
</dbReference>
<comment type="caution">
    <text evidence="2">The sequence shown here is derived from an EMBL/GenBank/DDBJ whole genome shotgun (WGS) entry which is preliminary data.</text>
</comment>
<dbReference type="Proteomes" id="UP000093629">
    <property type="component" value="Unassembled WGS sequence"/>
</dbReference>
<evidence type="ECO:0000313" key="3">
    <source>
        <dbReference type="Proteomes" id="UP000093629"/>
    </source>
</evidence>